<dbReference type="AlphaFoldDB" id="A0A561DXH6"/>
<keyword evidence="2" id="KW-1185">Reference proteome</keyword>
<name>A0A561DXH6_9BACI</name>
<comment type="caution">
    <text evidence="1">The sequence shown here is derived from an EMBL/GenBank/DDBJ whole genome shotgun (WGS) entry which is preliminary data.</text>
</comment>
<reference evidence="1 2" key="1">
    <citation type="submission" date="2019-06" db="EMBL/GenBank/DDBJ databases">
        <title>Sorghum-associated microbial communities from plants grown in Nebraska, USA.</title>
        <authorList>
            <person name="Schachtman D."/>
        </authorList>
    </citation>
    <scope>NUCLEOTIDE SEQUENCE [LARGE SCALE GENOMIC DNA]</scope>
    <source>
        <strain evidence="1 2">2482</strain>
    </source>
</reference>
<organism evidence="1 2">
    <name type="scientific">Neobacillus bataviensis</name>
    <dbReference type="NCBI Taxonomy" id="220685"/>
    <lineage>
        <taxon>Bacteria</taxon>
        <taxon>Bacillati</taxon>
        <taxon>Bacillota</taxon>
        <taxon>Bacilli</taxon>
        <taxon>Bacillales</taxon>
        <taxon>Bacillaceae</taxon>
        <taxon>Neobacillus</taxon>
    </lineage>
</organism>
<dbReference type="Proteomes" id="UP000319671">
    <property type="component" value="Unassembled WGS sequence"/>
</dbReference>
<dbReference type="EMBL" id="VIVN01000001">
    <property type="protein sequence ID" value="TWE08022.1"/>
    <property type="molecule type" value="Genomic_DNA"/>
</dbReference>
<evidence type="ECO:0000313" key="1">
    <source>
        <dbReference type="EMBL" id="TWE08022.1"/>
    </source>
</evidence>
<evidence type="ECO:0000313" key="2">
    <source>
        <dbReference type="Proteomes" id="UP000319671"/>
    </source>
</evidence>
<sequence>MCGIDFSIGVTDKEASKAEKYIHFNERIHAYLIKKEKGYGNDLNLLLSLDPYRQTINIYR</sequence>
<proteinExistence type="predicted"/>
<protein>
    <submittedName>
        <fullName evidence="1">Uncharacterized protein</fullName>
    </submittedName>
</protein>
<accession>A0A561DXH6</accession>
<dbReference type="RefSeq" id="WP_144561783.1">
    <property type="nucleotide sequence ID" value="NZ_VIVN01000001.1"/>
</dbReference>
<gene>
    <name evidence="1" type="ORF">FB550_10133</name>
</gene>